<proteinExistence type="predicted"/>
<protein>
    <submittedName>
        <fullName evidence="9">DNA-binding NtrC family response regulator</fullName>
    </submittedName>
</protein>
<dbReference type="InterPro" id="IPR025943">
    <property type="entry name" value="Sigma_54_int_dom_ATP-bd_2"/>
</dbReference>
<dbReference type="SMART" id="SM00382">
    <property type="entry name" value="AAA"/>
    <property type="match status" value="1"/>
</dbReference>
<dbReference type="CDD" id="cd19920">
    <property type="entry name" value="REC_PA4781-like"/>
    <property type="match status" value="1"/>
</dbReference>
<dbReference type="EMBL" id="SHKP01000005">
    <property type="protein sequence ID" value="RZU00631.1"/>
    <property type="molecule type" value="Genomic_DNA"/>
</dbReference>
<evidence type="ECO:0000259" key="7">
    <source>
        <dbReference type="PROSITE" id="PS50045"/>
    </source>
</evidence>
<accession>A0A4Q7VVF3</accession>
<keyword evidence="2" id="KW-0067">ATP-binding</keyword>
<evidence type="ECO:0000256" key="1">
    <source>
        <dbReference type="ARBA" id="ARBA00022741"/>
    </source>
</evidence>
<dbReference type="Pfam" id="PF02954">
    <property type="entry name" value="HTH_8"/>
    <property type="match status" value="1"/>
</dbReference>
<dbReference type="InterPro" id="IPR011006">
    <property type="entry name" value="CheY-like_superfamily"/>
</dbReference>
<dbReference type="InterPro" id="IPR058031">
    <property type="entry name" value="AAA_lid_NorR"/>
</dbReference>
<dbReference type="Gene3D" id="1.10.10.60">
    <property type="entry name" value="Homeodomain-like"/>
    <property type="match status" value="1"/>
</dbReference>
<dbReference type="Gene3D" id="1.10.8.60">
    <property type="match status" value="1"/>
</dbReference>
<evidence type="ECO:0000256" key="4">
    <source>
        <dbReference type="ARBA" id="ARBA00023125"/>
    </source>
</evidence>
<evidence type="ECO:0000256" key="3">
    <source>
        <dbReference type="ARBA" id="ARBA00023015"/>
    </source>
</evidence>
<feature type="domain" description="Response regulatory" evidence="8">
    <location>
        <begin position="1"/>
        <end position="116"/>
    </location>
</feature>
<dbReference type="PROSITE" id="PS50045">
    <property type="entry name" value="SIGMA54_INTERACT_4"/>
    <property type="match status" value="1"/>
</dbReference>
<feature type="modified residue" description="4-aspartylphosphate" evidence="6">
    <location>
        <position position="49"/>
    </location>
</feature>
<dbReference type="Gene3D" id="3.40.50.2300">
    <property type="match status" value="1"/>
</dbReference>
<dbReference type="InterPro" id="IPR003593">
    <property type="entry name" value="AAA+_ATPase"/>
</dbReference>
<keyword evidence="1" id="KW-0547">Nucleotide-binding</keyword>
<evidence type="ECO:0000256" key="2">
    <source>
        <dbReference type="ARBA" id="ARBA00022840"/>
    </source>
</evidence>
<dbReference type="InterPro" id="IPR025944">
    <property type="entry name" value="Sigma_54_int_dom_CS"/>
</dbReference>
<dbReference type="PROSITE" id="PS50110">
    <property type="entry name" value="RESPONSE_REGULATORY"/>
    <property type="match status" value="1"/>
</dbReference>
<sequence>MLIVDDDPLNADLLEQELVAAGYRTIAARGGEEALTLAASSQPDLILLDVRMAGIDGYETCSRLKACEATRSIPVIFLTALRDTFDKVRAFRTGAVDYVTKPFETEELLARVGTHIALRREIEAHHRARATIRLLVEENRPARDSMVGESPALQRVRTLIAQVAATDSTVLIQGETGTGKELVARAIHDQGARHERPFVSINCAALPRELVESELFGHEKGAFTGAVQQRRGRFELADGGTLFLDEVGELPAEAQAKLLRVLQEREFERVGGTRRLRVDVRVIAATNRDLQAEVAASRFRADLYFRLNVFPIPLPPLRARREDIPLLVRHLTARVARRLGRTVAGVSPGFIEQASARDWPGNIRELENMVERALIVSRDGMLDGSDCFAPSVPAPSVAPSGAATLEEMARCHIRDVLDAAGWRIEGDGGAARVLGLNPSTLRGRMRKLGIRKSP</sequence>
<dbReference type="InterPro" id="IPR009057">
    <property type="entry name" value="Homeodomain-like_sf"/>
</dbReference>
<dbReference type="GO" id="GO:0005524">
    <property type="term" value="F:ATP binding"/>
    <property type="evidence" value="ECO:0007669"/>
    <property type="project" value="UniProtKB-KW"/>
</dbReference>
<dbReference type="InterPro" id="IPR002197">
    <property type="entry name" value="HTH_Fis"/>
</dbReference>
<keyword evidence="5" id="KW-0804">Transcription</keyword>
<dbReference type="Pfam" id="PF00072">
    <property type="entry name" value="Response_reg"/>
    <property type="match status" value="1"/>
</dbReference>
<dbReference type="SUPFAM" id="SSF46689">
    <property type="entry name" value="Homeodomain-like"/>
    <property type="match status" value="1"/>
</dbReference>
<dbReference type="Pfam" id="PF00158">
    <property type="entry name" value="Sigma54_activat"/>
    <property type="match status" value="1"/>
</dbReference>
<dbReference type="GO" id="GO:0043565">
    <property type="term" value="F:sequence-specific DNA binding"/>
    <property type="evidence" value="ECO:0007669"/>
    <property type="project" value="InterPro"/>
</dbReference>
<dbReference type="CDD" id="cd00009">
    <property type="entry name" value="AAA"/>
    <property type="match status" value="1"/>
</dbReference>
<dbReference type="Proteomes" id="UP000293671">
    <property type="component" value="Unassembled WGS sequence"/>
</dbReference>
<evidence type="ECO:0000256" key="6">
    <source>
        <dbReference type="PROSITE-ProRule" id="PRU00169"/>
    </source>
</evidence>
<evidence type="ECO:0000259" key="8">
    <source>
        <dbReference type="PROSITE" id="PS50110"/>
    </source>
</evidence>
<keyword evidence="6" id="KW-0597">Phosphoprotein</keyword>
<dbReference type="PROSITE" id="PS00675">
    <property type="entry name" value="SIGMA54_INTERACT_1"/>
    <property type="match status" value="1"/>
</dbReference>
<keyword evidence="3" id="KW-0805">Transcription regulation</keyword>
<evidence type="ECO:0000313" key="9">
    <source>
        <dbReference type="EMBL" id="RZU00631.1"/>
    </source>
</evidence>
<evidence type="ECO:0000313" key="10">
    <source>
        <dbReference type="Proteomes" id="UP000293671"/>
    </source>
</evidence>
<dbReference type="PANTHER" id="PTHR32071">
    <property type="entry name" value="TRANSCRIPTIONAL REGULATORY PROTEIN"/>
    <property type="match status" value="1"/>
</dbReference>
<dbReference type="InterPro" id="IPR027417">
    <property type="entry name" value="P-loop_NTPase"/>
</dbReference>
<dbReference type="InterPro" id="IPR002078">
    <property type="entry name" value="Sigma_54_int"/>
</dbReference>
<dbReference type="SMART" id="SM00448">
    <property type="entry name" value="REC"/>
    <property type="match status" value="1"/>
</dbReference>
<dbReference type="SUPFAM" id="SSF52540">
    <property type="entry name" value="P-loop containing nucleoside triphosphate hydrolases"/>
    <property type="match status" value="1"/>
</dbReference>
<keyword evidence="4 9" id="KW-0238">DNA-binding</keyword>
<evidence type="ECO:0000256" key="5">
    <source>
        <dbReference type="ARBA" id="ARBA00023163"/>
    </source>
</evidence>
<dbReference type="AlphaFoldDB" id="A0A4Q7VVF3"/>
<dbReference type="Pfam" id="PF25601">
    <property type="entry name" value="AAA_lid_14"/>
    <property type="match status" value="1"/>
</dbReference>
<name>A0A4Q7VVF3_9BURK</name>
<organism evidence="9 10">
    <name type="scientific">Rivibacter subsaxonicus</name>
    <dbReference type="NCBI Taxonomy" id="457575"/>
    <lineage>
        <taxon>Bacteria</taxon>
        <taxon>Pseudomonadati</taxon>
        <taxon>Pseudomonadota</taxon>
        <taxon>Betaproteobacteria</taxon>
        <taxon>Burkholderiales</taxon>
        <taxon>Rivibacter</taxon>
    </lineage>
</organism>
<dbReference type="FunFam" id="3.40.50.300:FF:000006">
    <property type="entry name" value="DNA-binding transcriptional regulator NtrC"/>
    <property type="match status" value="1"/>
</dbReference>
<dbReference type="Gene3D" id="3.40.50.300">
    <property type="entry name" value="P-loop containing nucleotide triphosphate hydrolases"/>
    <property type="match status" value="1"/>
</dbReference>
<keyword evidence="10" id="KW-1185">Reference proteome</keyword>
<dbReference type="GO" id="GO:0000160">
    <property type="term" value="P:phosphorelay signal transduction system"/>
    <property type="evidence" value="ECO:0007669"/>
    <property type="project" value="InterPro"/>
</dbReference>
<feature type="domain" description="Sigma-54 factor interaction" evidence="7">
    <location>
        <begin position="146"/>
        <end position="375"/>
    </location>
</feature>
<comment type="caution">
    <text evidence="9">The sequence shown here is derived from an EMBL/GenBank/DDBJ whole genome shotgun (WGS) entry which is preliminary data.</text>
</comment>
<gene>
    <name evidence="9" type="ORF">EV670_1342</name>
</gene>
<dbReference type="PROSITE" id="PS00688">
    <property type="entry name" value="SIGMA54_INTERACT_3"/>
    <property type="match status" value="1"/>
</dbReference>
<dbReference type="GO" id="GO:0006355">
    <property type="term" value="P:regulation of DNA-templated transcription"/>
    <property type="evidence" value="ECO:0007669"/>
    <property type="project" value="InterPro"/>
</dbReference>
<reference evidence="9 10" key="1">
    <citation type="submission" date="2019-02" db="EMBL/GenBank/DDBJ databases">
        <title>Genomic Encyclopedia of Type Strains, Phase IV (KMG-IV): sequencing the most valuable type-strain genomes for metagenomic binning, comparative biology and taxonomic classification.</title>
        <authorList>
            <person name="Goeker M."/>
        </authorList>
    </citation>
    <scope>NUCLEOTIDE SEQUENCE [LARGE SCALE GENOMIC DNA]</scope>
    <source>
        <strain evidence="9 10">DSM 19570</strain>
    </source>
</reference>
<dbReference type="SUPFAM" id="SSF52172">
    <property type="entry name" value="CheY-like"/>
    <property type="match status" value="1"/>
</dbReference>
<dbReference type="InterPro" id="IPR001789">
    <property type="entry name" value="Sig_transdc_resp-reg_receiver"/>
</dbReference>
<dbReference type="InterPro" id="IPR025662">
    <property type="entry name" value="Sigma_54_int_dom_ATP-bd_1"/>
</dbReference>
<dbReference type="PROSITE" id="PS00676">
    <property type="entry name" value="SIGMA54_INTERACT_2"/>
    <property type="match status" value="1"/>
</dbReference>